<organism evidence="13 14">
    <name type="scientific">Aureobasidium uvarum</name>
    <dbReference type="NCBI Taxonomy" id="2773716"/>
    <lineage>
        <taxon>Eukaryota</taxon>
        <taxon>Fungi</taxon>
        <taxon>Dikarya</taxon>
        <taxon>Ascomycota</taxon>
        <taxon>Pezizomycotina</taxon>
        <taxon>Dothideomycetes</taxon>
        <taxon>Dothideomycetidae</taxon>
        <taxon>Dothideales</taxon>
        <taxon>Saccotheciaceae</taxon>
        <taxon>Aureobasidium</taxon>
    </lineage>
</organism>
<dbReference type="EC" id="6.1.1.18" evidence="2"/>
<accession>A0A9N8KQR7</accession>
<dbReference type="Gene3D" id="3.40.50.620">
    <property type="entry name" value="HUPs"/>
    <property type="match status" value="2"/>
</dbReference>
<evidence type="ECO:0000256" key="2">
    <source>
        <dbReference type="ARBA" id="ARBA00012836"/>
    </source>
</evidence>
<keyword evidence="5 9" id="KW-0067">ATP-binding</keyword>
<dbReference type="GO" id="GO:0005524">
    <property type="term" value="F:ATP binding"/>
    <property type="evidence" value="ECO:0007669"/>
    <property type="project" value="UniProtKB-KW"/>
</dbReference>
<keyword evidence="14" id="KW-1185">Reference proteome</keyword>
<dbReference type="GO" id="GO:0005829">
    <property type="term" value="C:cytosol"/>
    <property type="evidence" value="ECO:0007669"/>
    <property type="project" value="TreeGrafter"/>
</dbReference>
<keyword evidence="4 9" id="KW-0547">Nucleotide-binding</keyword>
<dbReference type="InterPro" id="IPR020056">
    <property type="entry name" value="Rbsml_bL25/Gln-tRNA_synth_N"/>
</dbReference>
<evidence type="ECO:0000256" key="3">
    <source>
        <dbReference type="ARBA" id="ARBA00022598"/>
    </source>
</evidence>
<dbReference type="PANTHER" id="PTHR43097">
    <property type="entry name" value="GLUTAMINE-TRNA LIGASE"/>
    <property type="match status" value="1"/>
</dbReference>
<dbReference type="InterPro" id="IPR000924">
    <property type="entry name" value="Glu/Gln-tRNA-synth"/>
</dbReference>
<keyword evidence="6 9" id="KW-0648">Protein biosynthesis</keyword>
<dbReference type="FunFam" id="2.40.240.10:FF:000007">
    <property type="entry name" value="Glutamine--tRNA ligase"/>
    <property type="match status" value="1"/>
</dbReference>
<feature type="compositionally biased region" description="Low complexity" evidence="10">
    <location>
        <begin position="37"/>
        <end position="54"/>
    </location>
</feature>
<dbReference type="PRINTS" id="PR00987">
    <property type="entry name" value="TRNASYNTHGLU"/>
</dbReference>
<dbReference type="SUPFAM" id="SSF52374">
    <property type="entry name" value="Nucleotidylyl transferase"/>
    <property type="match status" value="1"/>
</dbReference>
<evidence type="ECO:0000313" key="14">
    <source>
        <dbReference type="Proteomes" id="UP000745764"/>
    </source>
</evidence>
<feature type="domain" description="Glutamyl/glutaminyl-tRNA synthetase class Ib catalytic" evidence="11">
    <location>
        <begin position="250"/>
        <end position="358"/>
    </location>
</feature>
<comment type="similarity">
    <text evidence="1 9">Belongs to the class-I aminoacyl-tRNA synthetase family.</text>
</comment>
<comment type="catalytic activity">
    <reaction evidence="8">
        <text>tRNA(Gln) + L-glutamine + ATP = L-glutaminyl-tRNA(Gln) + AMP + diphosphate</text>
        <dbReference type="Rhea" id="RHEA:20121"/>
        <dbReference type="Rhea" id="RHEA-COMP:9662"/>
        <dbReference type="Rhea" id="RHEA-COMP:9681"/>
        <dbReference type="ChEBI" id="CHEBI:30616"/>
        <dbReference type="ChEBI" id="CHEBI:33019"/>
        <dbReference type="ChEBI" id="CHEBI:58359"/>
        <dbReference type="ChEBI" id="CHEBI:78442"/>
        <dbReference type="ChEBI" id="CHEBI:78521"/>
        <dbReference type="ChEBI" id="CHEBI:456215"/>
        <dbReference type="EC" id="6.1.1.18"/>
    </reaction>
</comment>
<evidence type="ECO:0000259" key="12">
    <source>
        <dbReference type="Pfam" id="PF03950"/>
    </source>
</evidence>
<dbReference type="OrthoDB" id="10250478at2759"/>
<dbReference type="Pfam" id="PF03950">
    <property type="entry name" value="tRNA-synt_1c_C"/>
    <property type="match status" value="1"/>
</dbReference>
<evidence type="ECO:0000256" key="4">
    <source>
        <dbReference type="ARBA" id="ARBA00022741"/>
    </source>
</evidence>
<feature type="compositionally biased region" description="Basic and acidic residues" evidence="10">
    <location>
        <begin position="7"/>
        <end position="20"/>
    </location>
</feature>
<evidence type="ECO:0000256" key="5">
    <source>
        <dbReference type="ARBA" id="ARBA00022840"/>
    </source>
</evidence>
<feature type="region of interest" description="Disordered" evidence="10">
    <location>
        <begin position="1"/>
        <end position="54"/>
    </location>
</feature>
<comment type="caution">
    <text evidence="13">The sequence shown here is derived from an EMBL/GenBank/DDBJ whole genome shotgun (WGS) entry which is preliminary data.</text>
</comment>
<feature type="domain" description="Glutamyl/glutaminyl-tRNA synthetase class Ib catalytic" evidence="11">
    <location>
        <begin position="74"/>
        <end position="225"/>
    </location>
</feature>
<evidence type="ECO:0000256" key="8">
    <source>
        <dbReference type="ARBA" id="ARBA00048270"/>
    </source>
</evidence>
<reference evidence="13" key="1">
    <citation type="submission" date="2020-06" db="EMBL/GenBank/DDBJ databases">
        <authorList>
            <person name="Onetto C."/>
        </authorList>
    </citation>
    <scope>NUCLEOTIDE SEQUENCE</scope>
</reference>
<dbReference type="InterPro" id="IPR014729">
    <property type="entry name" value="Rossmann-like_a/b/a_fold"/>
</dbReference>
<proteinExistence type="inferred from homology"/>
<feature type="domain" description="Glutamyl/glutaminyl-tRNA synthetase class Ib anti-codon binding" evidence="12">
    <location>
        <begin position="468"/>
        <end position="567"/>
    </location>
</feature>
<dbReference type="SUPFAM" id="SSF50715">
    <property type="entry name" value="Ribosomal protein L25-like"/>
    <property type="match status" value="1"/>
</dbReference>
<dbReference type="PROSITE" id="PS00178">
    <property type="entry name" value="AA_TRNA_LIGASE_I"/>
    <property type="match status" value="1"/>
</dbReference>
<evidence type="ECO:0000259" key="11">
    <source>
        <dbReference type="Pfam" id="PF00749"/>
    </source>
</evidence>
<evidence type="ECO:0000256" key="7">
    <source>
        <dbReference type="ARBA" id="ARBA00023146"/>
    </source>
</evidence>
<evidence type="ECO:0000256" key="10">
    <source>
        <dbReference type="SAM" id="MobiDB-lite"/>
    </source>
</evidence>
<dbReference type="FunFam" id="3.40.50.620:FF:000037">
    <property type="entry name" value="Glutamine--tRNA ligase cytoplasmic"/>
    <property type="match status" value="1"/>
</dbReference>
<dbReference type="PANTHER" id="PTHR43097:SF4">
    <property type="entry name" value="GLUTAMINE--TRNA LIGASE"/>
    <property type="match status" value="1"/>
</dbReference>
<dbReference type="Pfam" id="PF00749">
    <property type="entry name" value="tRNA-synt_1c"/>
    <property type="match status" value="2"/>
</dbReference>
<dbReference type="GO" id="GO:0004819">
    <property type="term" value="F:glutamine-tRNA ligase activity"/>
    <property type="evidence" value="ECO:0007669"/>
    <property type="project" value="UniProtKB-EC"/>
</dbReference>
<dbReference type="GO" id="GO:0006425">
    <property type="term" value="P:glutaminyl-tRNA aminoacylation"/>
    <property type="evidence" value="ECO:0007669"/>
    <property type="project" value="TreeGrafter"/>
</dbReference>
<keyword evidence="3 9" id="KW-0436">Ligase</keyword>
<keyword evidence="7 9" id="KW-0030">Aminoacyl-tRNA synthetase</keyword>
<dbReference type="EMBL" id="CAINUL010000014">
    <property type="protein sequence ID" value="CAD0111973.1"/>
    <property type="molecule type" value="Genomic_DNA"/>
</dbReference>
<feature type="compositionally biased region" description="Basic and acidic residues" evidence="10">
    <location>
        <begin position="27"/>
        <end position="36"/>
    </location>
</feature>
<dbReference type="InterPro" id="IPR050132">
    <property type="entry name" value="Gln/Glu-tRNA_Ligase"/>
</dbReference>
<gene>
    <name evidence="13" type="ORF">AWRI4620_LOCUS6228</name>
</gene>
<dbReference type="InterPro" id="IPR011035">
    <property type="entry name" value="Ribosomal_bL25/Gln-tRNA_synth"/>
</dbReference>
<dbReference type="Gene3D" id="2.40.240.10">
    <property type="entry name" value="Ribosomal Protein L25, Chain P"/>
    <property type="match status" value="2"/>
</dbReference>
<dbReference type="InterPro" id="IPR001412">
    <property type="entry name" value="aa-tRNA-synth_I_CS"/>
</dbReference>
<protein>
    <recommendedName>
        <fullName evidence="2">glutamine--tRNA ligase</fullName>
        <ecNumber evidence="2">6.1.1.18</ecNumber>
    </recommendedName>
</protein>
<name>A0A9N8KQR7_9PEZI</name>
<dbReference type="AlphaFoldDB" id="A0A9N8KQR7"/>
<dbReference type="InterPro" id="IPR020058">
    <property type="entry name" value="Glu/Gln-tRNA-synth_Ib_cat-dom"/>
</dbReference>
<evidence type="ECO:0000313" key="13">
    <source>
        <dbReference type="EMBL" id="CAD0111973.1"/>
    </source>
</evidence>
<dbReference type="Proteomes" id="UP000745764">
    <property type="component" value="Unassembled WGS sequence"/>
</dbReference>
<dbReference type="InterPro" id="IPR020059">
    <property type="entry name" value="Glu/Gln-tRNA-synth_Ib_codon-bd"/>
</dbReference>
<evidence type="ECO:0000256" key="6">
    <source>
        <dbReference type="ARBA" id="ARBA00022917"/>
    </source>
</evidence>
<evidence type="ECO:0000256" key="1">
    <source>
        <dbReference type="ARBA" id="ARBA00005594"/>
    </source>
</evidence>
<dbReference type="FunFam" id="2.40.240.10:FF:000015">
    <property type="entry name" value="Glutaminyl-tRNA synthetase"/>
    <property type="match status" value="1"/>
</dbReference>
<evidence type="ECO:0000256" key="9">
    <source>
        <dbReference type="RuleBase" id="RU363037"/>
    </source>
</evidence>
<sequence>MADAAPEEPKISKRAAEKAAKKAAAKAAKEKHKEAAPAKQPQAASTPAAPADPNANFKQGWLKGVYNEKPVQDVQTRFPPEPNGYLHIGHAKAITVNFGFARAYGGKCNLRFDDTNPAKEEERYFTSIKDMVSWLGFEPANITYSSDNFDELYRLAEELINRNKAYVCHCTAEEVQKGRGGSDHGPRSVCSHWSRPVAESLEEFRAMRDGKYKAGQALLRMKQYLGTKPEDYAVTDQDSPETKKEKAKLKTLAENPSMWDVAAYRVKDQNYHHRTGHKWRIYPTYEFTHCLCDSFEGITHSLCTVEFETLRPAYNWLLEALDHKLPASEEKGPMQREYGRLNVEGTILSKRRIQMLVEGVNAGGQQPSEEDELAGAADELQIAETGEEEVGAETAVSKPVAGTQTIPPVVRGWDDPRLFTLVALRRRGVPPGALKKFVLDLGVTKANADTKMHMLDASIRTYLERTVPRLIVVLDPIKVVIDNLAEDYLEEREVPFDPKDKEKGMHKLPFTKTIYIDRDDFREVDDPDFFRLAPGKSVGLLYAEHPLRCTSFTKGEDGKVNEIRAEYGAEVPAGKARIHWIGESAAHKSPIRAEARIFNSLFKNPRPNELDWKKGGYYENVNPDSEIVHKNAMIEAGFFDIQQRAPWPKEEGEAKGNTGPEAVRFQGLRTAYFCVDKDSSAENIILNRIVSLKEDTSKK</sequence>